<feature type="domain" description="DEAD-box RNA helicase Q" evidence="15">
    <location>
        <begin position="2"/>
        <end position="30"/>
    </location>
</feature>
<evidence type="ECO:0000256" key="5">
    <source>
        <dbReference type="ARBA" id="ARBA00022801"/>
    </source>
</evidence>
<reference evidence="17" key="3">
    <citation type="submission" date="2016-03" db="UniProtKB">
        <authorList>
            <consortium name="EnsemblProtists"/>
        </authorList>
    </citation>
    <scope>IDENTIFICATION</scope>
</reference>
<dbReference type="Pfam" id="PF00270">
    <property type="entry name" value="DEAD"/>
    <property type="match status" value="2"/>
</dbReference>
<evidence type="ECO:0000313" key="17">
    <source>
        <dbReference type="EnsemblProtists" id="EKX49574"/>
    </source>
</evidence>
<dbReference type="OMA" id="KRQQVKF"/>
<dbReference type="RefSeq" id="XP_005836554.1">
    <property type="nucleotide sequence ID" value="XM_005836497.1"/>
</dbReference>
<dbReference type="GO" id="GO:0005524">
    <property type="term" value="F:ATP binding"/>
    <property type="evidence" value="ECO:0007669"/>
    <property type="project" value="UniProtKB-KW"/>
</dbReference>
<dbReference type="InterPro" id="IPR001650">
    <property type="entry name" value="Helicase_C-like"/>
</dbReference>
<dbReference type="GO" id="GO:0003724">
    <property type="term" value="F:RNA helicase activity"/>
    <property type="evidence" value="ECO:0007669"/>
    <property type="project" value="InterPro"/>
</dbReference>
<dbReference type="PROSITE" id="PS00039">
    <property type="entry name" value="DEAD_ATP_HELICASE"/>
    <property type="match status" value="1"/>
</dbReference>
<dbReference type="Proteomes" id="UP000011087">
    <property type="component" value="Unassembled WGS sequence"/>
</dbReference>
<dbReference type="PANTHER" id="PTHR47959">
    <property type="entry name" value="ATP-DEPENDENT RNA HELICASE RHLE-RELATED"/>
    <property type="match status" value="1"/>
</dbReference>
<dbReference type="HOGENOM" id="CLU_016321_0_0_1"/>
<keyword evidence="5 11" id="KW-0378">Hydrolase</keyword>
<dbReference type="CDD" id="cd18787">
    <property type="entry name" value="SF2_C_DEAD"/>
    <property type="match status" value="1"/>
</dbReference>
<feature type="short sequence motif" description="Q motif" evidence="10">
    <location>
        <begin position="2"/>
        <end position="30"/>
    </location>
</feature>
<proteinExistence type="inferred from homology"/>
<sequence>MAAFAELGVMGEIIRSIDEEGWQLPTPIQQEAIPLILGGGDVLGAAETGTGKTGAFGIPILQLVHENLQNQASSDTKTHGAGQQKAASEFKAAMSAEGLVCVGSSKSGWCGGRANIAVKKGKYMYEVEVQSPGLARVGFSTMAANRDLGKCANGFGYGGTGKRVNNNKFEDFGLPFGDGDVVGCCIDMAGGDVAFFKNGEDLGVAFSLPPHLRGKALYPTVCLKDCQVRLNLGSAAFRFPVGGLQGICQAPAEDTVKVAGEQSSDVSGSTPLAVILEPARDLAEQTFNCMMDYSKYMVDPKIHCLLSVGGTEIRDQAKALKDGVHVVVGTPGRIEDLMKTGKLSCQRIRHFVLDEADRLLETGNLPTIMSIFSRLNKDRAGENRLQTLMFSATLHSAEIKSLAAKICQYPIWVDLKGKDSVPESVYHLVYDIDPTRDTSWGKNDKYPTDEVHLAELRKGTIDRGPIEIDSDMRAGMINPSNPHPLSRSEGIKRLKLAALVKLVDNLKASLVVVVVVVVVGKETTMMDHCLIFCRTNFDCDNLERHLVSLGGGRKFHGKAEKGKENPYSCVVLAGWRSVEERRQNLQAFKDGDVRFLIATDVAARGIDISGLPYVVNMTLPDVAANYIHRIGRVGRADKMGLAISFVATEKERVWFCQKNVKGRGPGGRAPPCDDTRDYEVGGNCIWYDEPAILREIEVLLGKSIEKMPVDMKLNPALLQIKFGESKDDGTTQRVSAHLDQLRPVIQKLTAVESTVQSSFLKLRARFNKARDK</sequence>
<evidence type="ECO:0000256" key="10">
    <source>
        <dbReference type="PROSITE-ProRule" id="PRU00552"/>
    </source>
</evidence>
<keyword evidence="18" id="KW-1185">Reference proteome</keyword>
<keyword evidence="7" id="KW-0269">Exonuclease</keyword>
<dbReference type="SMART" id="SM00449">
    <property type="entry name" value="SPRY"/>
    <property type="match status" value="1"/>
</dbReference>
<keyword evidence="4 11" id="KW-0547">Nucleotide-binding</keyword>
<dbReference type="SMART" id="SM00487">
    <property type="entry name" value="DEXDc"/>
    <property type="match status" value="1"/>
</dbReference>
<comment type="subcellular location">
    <subcellularLocation>
        <location evidence="1">Plastid</location>
        <location evidence="1">Chloroplast</location>
    </subcellularLocation>
</comment>
<dbReference type="Pfam" id="PF00622">
    <property type="entry name" value="SPRY"/>
    <property type="match status" value="1"/>
</dbReference>
<feature type="domain" description="B30.2/SPRY" evidence="12">
    <location>
        <begin position="50"/>
        <end position="237"/>
    </location>
</feature>
<dbReference type="GO" id="GO:0009507">
    <property type="term" value="C:chloroplast"/>
    <property type="evidence" value="ECO:0007669"/>
    <property type="project" value="UniProtKB-SubCell"/>
</dbReference>
<reference evidence="16 18" key="1">
    <citation type="journal article" date="2012" name="Nature">
        <title>Algal genomes reveal evolutionary mosaicism and the fate of nucleomorphs.</title>
        <authorList>
            <consortium name="DOE Joint Genome Institute"/>
            <person name="Curtis B.A."/>
            <person name="Tanifuji G."/>
            <person name="Burki F."/>
            <person name="Gruber A."/>
            <person name="Irimia M."/>
            <person name="Maruyama S."/>
            <person name="Arias M.C."/>
            <person name="Ball S.G."/>
            <person name="Gile G.H."/>
            <person name="Hirakawa Y."/>
            <person name="Hopkins J.F."/>
            <person name="Kuo A."/>
            <person name="Rensing S.A."/>
            <person name="Schmutz J."/>
            <person name="Symeonidi A."/>
            <person name="Elias M."/>
            <person name="Eveleigh R.J."/>
            <person name="Herman E.K."/>
            <person name="Klute M.J."/>
            <person name="Nakayama T."/>
            <person name="Obornik M."/>
            <person name="Reyes-Prieto A."/>
            <person name="Armbrust E.V."/>
            <person name="Aves S.J."/>
            <person name="Beiko R.G."/>
            <person name="Coutinho P."/>
            <person name="Dacks J.B."/>
            <person name="Durnford D.G."/>
            <person name="Fast N.M."/>
            <person name="Green B.R."/>
            <person name="Grisdale C.J."/>
            <person name="Hempel F."/>
            <person name="Henrissat B."/>
            <person name="Hoppner M.P."/>
            <person name="Ishida K."/>
            <person name="Kim E."/>
            <person name="Koreny L."/>
            <person name="Kroth P.G."/>
            <person name="Liu Y."/>
            <person name="Malik S.B."/>
            <person name="Maier U.G."/>
            <person name="McRose D."/>
            <person name="Mock T."/>
            <person name="Neilson J.A."/>
            <person name="Onodera N.T."/>
            <person name="Poole A.M."/>
            <person name="Pritham E.J."/>
            <person name="Richards T.A."/>
            <person name="Rocap G."/>
            <person name="Roy S.W."/>
            <person name="Sarai C."/>
            <person name="Schaack S."/>
            <person name="Shirato S."/>
            <person name="Slamovits C.H."/>
            <person name="Spencer D.F."/>
            <person name="Suzuki S."/>
            <person name="Worden A.Z."/>
            <person name="Zauner S."/>
            <person name="Barry K."/>
            <person name="Bell C."/>
            <person name="Bharti A.K."/>
            <person name="Crow J.A."/>
            <person name="Grimwood J."/>
            <person name="Kramer R."/>
            <person name="Lindquist E."/>
            <person name="Lucas S."/>
            <person name="Salamov A."/>
            <person name="McFadden G.I."/>
            <person name="Lane C.E."/>
            <person name="Keeling P.J."/>
            <person name="Gray M.W."/>
            <person name="Grigoriev I.V."/>
            <person name="Archibald J.M."/>
        </authorList>
    </citation>
    <scope>NUCLEOTIDE SEQUENCE</scope>
    <source>
        <strain evidence="16 18">CCMP2712</strain>
    </source>
</reference>
<evidence type="ECO:0000256" key="8">
    <source>
        <dbReference type="ARBA" id="ARBA00022840"/>
    </source>
</evidence>
<evidence type="ECO:0000256" key="4">
    <source>
        <dbReference type="ARBA" id="ARBA00022741"/>
    </source>
</evidence>
<dbReference type="InterPro" id="IPR050079">
    <property type="entry name" value="DEAD_box_RNA_helicase"/>
</dbReference>
<evidence type="ECO:0000256" key="6">
    <source>
        <dbReference type="ARBA" id="ARBA00022806"/>
    </source>
</evidence>
<dbReference type="STRING" id="905079.L1JMS2"/>
<dbReference type="GeneID" id="17306230"/>
<keyword evidence="8 11" id="KW-0067">ATP-binding</keyword>
<dbReference type="OrthoDB" id="1735at2759"/>
<gene>
    <name evidence="16" type="ORF">GUITHDRAFT_162044</name>
</gene>
<evidence type="ECO:0000256" key="2">
    <source>
        <dbReference type="ARBA" id="ARBA00008765"/>
    </source>
</evidence>
<dbReference type="Pfam" id="PF00271">
    <property type="entry name" value="Helicase_C"/>
    <property type="match status" value="1"/>
</dbReference>
<dbReference type="GO" id="GO:0005829">
    <property type="term" value="C:cytosol"/>
    <property type="evidence" value="ECO:0007669"/>
    <property type="project" value="TreeGrafter"/>
</dbReference>
<name>L1JMS2_GUITC</name>
<dbReference type="Gene3D" id="2.60.120.920">
    <property type="match status" value="1"/>
</dbReference>
<dbReference type="CDD" id="cd12873">
    <property type="entry name" value="SPRY_DDX1"/>
    <property type="match status" value="1"/>
</dbReference>
<dbReference type="SUPFAM" id="SSF52540">
    <property type="entry name" value="P-loop containing nucleoside triphosphate hydrolases"/>
    <property type="match status" value="2"/>
</dbReference>
<dbReference type="EnsemblProtists" id="EKX49574">
    <property type="protein sequence ID" value="EKX49574"/>
    <property type="gene ID" value="GUITHDRAFT_162044"/>
</dbReference>
<dbReference type="InterPro" id="IPR011545">
    <property type="entry name" value="DEAD/DEAH_box_helicase_dom"/>
</dbReference>
<dbReference type="GO" id="GO:0003676">
    <property type="term" value="F:nucleic acid binding"/>
    <property type="evidence" value="ECO:0007669"/>
    <property type="project" value="InterPro"/>
</dbReference>
<evidence type="ECO:0000259" key="12">
    <source>
        <dbReference type="PROSITE" id="PS50188"/>
    </source>
</evidence>
<dbReference type="AlphaFoldDB" id="L1JMS2"/>
<keyword evidence="3" id="KW-0540">Nuclease</keyword>
<organism evidence="16">
    <name type="scientific">Guillardia theta (strain CCMP2712)</name>
    <name type="common">Cryptophyte</name>
    <dbReference type="NCBI Taxonomy" id="905079"/>
    <lineage>
        <taxon>Eukaryota</taxon>
        <taxon>Cryptophyceae</taxon>
        <taxon>Pyrenomonadales</taxon>
        <taxon>Geminigeraceae</taxon>
        <taxon>Guillardia</taxon>
    </lineage>
</organism>
<dbReference type="EMBL" id="JH992981">
    <property type="protein sequence ID" value="EKX49574.1"/>
    <property type="molecule type" value="Genomic_DNA"/>
</dbReference>
<dbReference type="InterPro" id="IPR027417">
    <property type="entry name" value="P-loop_NTPase"/>
</dbReference>
<evidence type="ECO:0000256" key="9">
    <source>
        <dbReference type="ARBA" id="ARBA00032348"/>
    </source>
</evidence>
<dbReference type="SMART" id="SM00490">
    <property type="entry name" value="HELICc"/>
    <property type="match status" value="1"/>
</dbReference>
<feature type="domain" description="Helicase ATP-binding" evidence="13">
    <location>
        <begin position="249"/>
        <end position="412"/>
    </location>
</feature>
<dbReference type="KEGG" id="gtt:GUITHDRAFT_162044"/>
<evidence type="ECO:0000313" key="18">
    <source>
        <dbReference type="Proteomes" id="UP000011087"/>
    </source>
</evidence>
<dbReference type="InterPro" id="IPR003877">
    <property type="entry name" value="SPRY_dom"/>
</dbReference>
<accession>L1JMS2</accession>
<evidence type="ECO:0000256" key="1">
    <source>
        <dbReference type="ARBA" id="ARBA00004229"/>
    </source>
</evidence>
<dbReference type="InterPro" id="IPR000629">
    <property type="entry name" value="RNA-helicase_DEAD-box_CS"/>
</dbReference>
<keyword evidence="6 11" id="KW-0347">Helicase</keyword>
<dbReference type="GO" id="GO:0004527">
    <property type="term" value="F:exonuclease activity"/>
    <property type="evidence" value="ECO:0007669"/>
    <property type="project" value="UniProtKB-KW"/>
</dbReference>
<dbReference type="eggNOG" id="KOG0349">
    <property type="taxonomic scope" value="Eukaryota"/>
</dbReference>
<evidence type="ECO:0000256" key="3">
    <source>
        <dbReference type="ARBA" id="ARBA00022722"/>
    </source>
</evidence>
<dbReference type="PROSITE" id="PS51195">
    <property type="entry name" value="Q_MOTIF"/>
    <property type="match status" value="1"/>
</dbReference>
<feature type="domain" description="Helicase C-terminal" evidence="14">
    <location>
        <begin position="521"/>
        <end position="715"/>
    </location>
</feature>
<dbReference type="InterPro" id="IPR043136">
    <property type="entry name" value="B30.2/SPRY_sf"/>
</dbReference>
<evidence type="ECO:0000256" key="7">
    <source>
        <dbReference type="ARBA" id="ARBA00022839"/>
    </source>
</evidence>
<protein>
    <recommendedName>
        <fullName evidence="9">DEAD box protein 1</fullName>
    </recommendedName>
</protein>
<evidence type="ECO:0000259" key="14">
    <source>
        <dbReference type="PROSITE" id="PS51194"/>
    </source>
</evidence>
<comment type="similarity">
    <text evidence="2">Belongs to the DEAD box helicase family. DDX1 subfamily.</text>
</comment>
<dbReference type="InterPro" id="IPR013320">
    <property type="entry name" value="ConA-like_dom_sf"/>
</dbReference>
<dbReference type="PANTHER" id="PTHR47959:SF13">
    <property type="entry name" value="ATP-DEPENDENT RNA HELICASE RHLE"/>
    <property type="match status" value="1"/>
</dbReference>
<reference evidence="18" key="2">
    <citation type="submission" date="2012-11" db="EMBL/GenBank/DDBJ databases">
        <authorList>
            <person name="Kuo A."/>
            <person name="Curtis B.A."/>
            <person name="Tanifuji G."/>
            <person name="Burki F."/>
            <person name="Gruber A."/>
            <person name="Irimia M."/>
            <person name="Maruyama S."/>
            <person name="Arias M.C."/>
            <person name="Ball S.G."/>
            <person name="Gile G.H."/>
            <person name="Hirakawa Y."/>
            <person name="Hopkins J.F."/>
            <person name="Rensing S.A."/>
            <person name="Schmutz J."/>
            <person name="Symeonidi A."/>
            <person name="Elias M."/>
            <person name="Eveleigh R.J."/>
            <person name="Herman E.K."/>
            <person name="Klute M.J."/>
            <person name="Nakayama T."/>
            <person name="Obornik M."/>
            <person name="Reyes-Prieto A."/>
            <person name="Armbrust E.V."/>
            <person name="Aves S.J."/>
            <person name="Beiko R.G."/>
            <person name="Coutinho P."/>
            <person name="Dacks J.B."/>
            <person name="Durnford D.G."/>
            <person name="Fast N.M."/>
            <person name="Green B.R."/>
            <person name="Grisdale C."/>
            <person name="Hempe F."/>
            <person name="Henrissat B."/>
            <person name="Hoppner M.P."/>
            <person name="Ishida K.-I."/>
            <person name="Kim E."/>
            <person name="Koreny L."/>
            <person name="Kroth P.G."/>
            <person name="Liu Y."/>
            <person name="Malik S.-B."/>
            <person name="Maier U.G."/>
            <person name="McRose D."/>
            <person name="Mock T."/>
            <person name="Neilson J.A."/>
            <person name="Onodera N.T."/>
            <person name="Poole A.M."/>
            <person name="Pritham E.J."/>
            <person name="Richards T.A."/>
            <person name="Rocap G."/>
            <person name="Roy S.W."/>
            <person name="Sarai C."/>
            <person name="Schaack S."/>
            <person name="Shirato S."/>
            <person name="Slamovits C.H."/>
            <person name="Spencer D.F."/>
            <person name="Suzuki S."/>
            <person name="Worden A.Z."/>
            <person name="Zauner S."/>
            <person name="Barry K."/>
            <person name="Bell C."/>
            <person name="Bharti A.K."/>
            <person name="Crow J.A."/>
            <person name="Grimwood J."/>
            <person name="Kramer R."/>
            <person name="Lindquist E."/>
            <person name="Lucas S."/>
            <person name="Salamov A."/>
            <person name="McFadden G.I."/>
            <person name="Lane C.E."/>
            <person name="Keeling P.J."/>
            <person name="Gray M.W."/>
            <person name="Grigoriev I.V."/>
            <person name="Archibald J.M."/>
        </authorList>
    </citation>
    <scope>NUCLEOTIDE SEQUENCE</scope>
    <source>
        <strain evidence="18">CCMP2712</strain>
    </source>
</reference>
<dbReference type="SUPFAM" id="SSF49899">
    <property type="entry name" value="Concanavalin A-like lectins/glucanases"/>
    <property type="match status" value="1"/>
</dbReference>
<dbReference type="PROSITE" id="PS50188">
    <property type="entry name" value="B302_SPRY"/>
    <property type="match status" value="1"/>
</dbReference>
<dbReference type="Gene3D" id="3.40.50.300">
    <property type="entry name" value="P-loop containing nucleotide triphosphate hydrolases"/>
    <property type="match status" value="3"/>
</dbReference>
<dbReference type="InterPro" id="IPR014014">
    <property type="entry name" value="RNA_helicase_DEAD_Q_motif"/>
</dbReference>
<evidence type="ECO:0000256" key="11">
    <source>
        <dbReference type="RuleBase" id="RU000492"/>
    </source>
</evidence>
<dbReference type="InterPro" id="IPR001870">
    <property type="entry name" value="B30.2/SPRY"/>
</dbReference>
<evidence type="ECO:0000259" key="15">
    <source>
        <dbReference type="PROSITE" id="PS51195"/>
    </source>
</evidence>
<dbReference type="PROSITE" id="PS51194">
    <property type="entry name" value="HELICASE_CTER"/>
    <property type="match status" value="1"/>
</dbReference>
<evidence type="ECO:0000259" key="13">
    <source>
        <dbReference type="PROSITE" id="PS51192"/>
    </source>
</evidence>
<dbReference type="InterPro" id="IPR014001">
    <property type="entry name" value="Helicase_ATP-bd"/>
</dbReference>
<evidence type="ECO:0000313" key="16">
    <source>
        <dbReference type="EMBL" id="EKX49574.1"/>
    </source>
</evidence>
<dbReference type="PaxDb" id="55529-EKX49574"/>
<dbReference type="PROSITE" id="PS51192">
    <property type="entry name" value="HELICASE_ATP_BIND_1"/>
    <property type="match status" value="1"/>
</dbReference>